<dbReference type="Pfam" id="PF08281">
    <property type="entry name" value="Sigma70_r4_2"/>
    <property type="match status" value="1"/>
</dbReference>
<dbReference type="PANTHER" id="PTHR43133">
    <property type="entry name" value="RNA POLYMERASE ECF-TYPE SIGMA FACTO"/>
    <property type="match status" value="1"/>
</dbReference>
<dbReference type="InterPro" id="IPR013324">
    <property type="entry name" value="RNA_pol_sigma_r3/r4-like"/>
</dbReference>
<reference evidence="7" key="1">
    <citation type="journal article" date="2015" name="Nature">
        <title>Complex archaea that bridge the gap between prokaryotes and eukaryotes.</title>
        <authorList>
            <person name="Spang A."/>
            <person name="Saw J.H."/>
            <person name="Jorgensen S.L."/>
            <person name="Zaremba-Niedzwiedzka K."/>
            <person name="Martijn J."/>
            <person name="Lind A.E."/>
            <person name="van Eijk R."/>
            <person name="Schleper C."/>
            <person name="Guy L."/>
            <person name="Ettema T.J."/>
        </authorList>
    </citation>
    <scope>NUCLEOTIDE SEQUENCE</scope>
</reference>
<comment type="caution">
    <text evidence="7">The sequence shown here is derived from an EMBL/GenBank/DDBJ whole genome shotgun (WGS) entry which is preliminary data.</text>
</comment>
<evidence type="ECO:0000259" key="6">
    <source>
        <dbReference type="Pfam" id="PF08281"/>
    </source>
</evidence>
<keyword evidence="3" id="KW-0731">Sigma factor</keyword>
<organism evidence="7">
    <name type="scientific">marine sediment metagenome</name>
    <dbReference type="NCBI Taxonomy" id="412755"/>
    <lineage>
        <taxon>unclassified sequences</taxon>
        <taxon>metagenomes</taxon>
        <taxon>ecological metagenomes</taxon>
    </lineage>
</organism>
<keyword evidence="2" id="KW-0805">Transcription regulation</keyword>
<dbReference type="InterPro" id="IPR039425">
    <property type="entry name" value="RNA_pol_sigma-70-like"/>
</dbReference>
<evidence type="ECO:0000256" key="1">
    <source>
        <dbReference type="ARBA" id="ARBA00010641"/>
    </source>
</evidence>
<dbReference type="Gene3D" id="1.10.10.10">
    <property type="entry name" value="Winged helix-like DNA-binding domain superfamily/Winged helix DNA-binding domain"/>
    <property type="match status" value="1"/>
</dbReference>
<keyword evidence="4" id="KW-0804">Transcription</keyword>
<evidence type="ECO:0000256" key="4">
    <source>
        <dbReference type="ARBA" id="ARBA00023163"/>
    </source>
</evidence>
<dbReference type="InterPro" id="IPR013325">
    <property type="entry name" value="RNA_pol_sigma_r2"/>
</dbReference>
<dbReference type="GO" id="GO:0003677">
    <property type="term" value="F:DNA binding"/>
    <property type="evidence" value="ECO:0007669"/>
    <property type="project" value="InterPro"/>
</dbReference>
<feature type="domain" description="RNA polymerase sigma factor 70 region 4 type 2" evidence="6">
    <location>
        <begin position="137"/>
        <end position="188"/>
    </location>
</feature>
<dbReference type="EMBL" id="LAZR01002144">
    <property type="protein sequence ID" value="KKN33876.1"/>
    <property type="molecule type" value="Genomic_DNA"/>
</dbReference>
<dbReference type="InterPro" id="IPR013249">
    <property type="entry name" value="RNA_pol_sigma70_r4_t2"/>
</dbReference>
<dbReference type="CDD" id="cd06171">
    <property type="entry name" value="Sigma70_r4"/>
    <property type="match status" value="1"/>
</dbReference>
<feature type="domain" description="RNA polymerase sigma-70 region 2" evidence="5">
    <location>
        <begin position="44"/>
        <end position="111"/>
    </location>
</feature>
<dbReference type="InterPro" id="IPR036388">
    <property type="entry name" value="WH-like_DNA-bd_sf"/>
</dbReference>
<dbReference type="PANTHER" id="PTHR43133:SF62">
    <property type="entry name" value="RNA POLYMERASE SIGMA FACTOR SIGZ"/>
    <property type="match status" value="1"/>
</dbReference>
<evidence type="ECO:0000256" key="3">
    <source>
        <dbReference type="ARBA" id="ARBA00023082"/>
    </source>
</evidence>
<dbReference type="GO" id="GO:0006352">
    <property type="term" value="P:DNA-templated transcription initiation"/>
    <property type="evidence" value="ECO:0007669"/>
    <property type="project" value="InterPro"/>
</dbReference>
<dbReference type="AlphaFoldDB" id="A0A0F9SA59"/>
<dbReference type="InterPro" id="IPR007627">
    <property type="entry name" value="RNA_pol_sigma70_r2"/>
</dbReference>
<name>A0A0F9SA59_9ZZZZ</name>
<evidence type="ECO:0000256" key="2">
    <source>
        <dbReference type="ARBA" id="ARBA00023015"/>
    </source>
</evidence>
<evidence type="ECO:0000313" key="7">
    <source>
        <dbReference type="EMBL" id="KKN33876.1"/>
    </source>
</evidence>
<comment type="similarity">
    <text evidence="1">Belongs to the sigma-70 factor family. ECF subfamily.</text>
</comment>
<dbReference type="InterPro" id="IPR014284">
    <property type="entry name" value="RNA_pol_sigma-70_dom"/>
</dbReference>
<accession>A0A0F9SA59</accession>
<dbReference type="Pfam" id="PF04542">
    <property type="entry name" value="Sigma70_r2"/>
    <property type="match status" value="1"/>
</dbReference>
<dbReference type="SUPFAM" id="SSF88946">
    <property type="entry name" value="Sigma2 domain of RNA polymerase sigma factors"/>
    <property type="match status" value="1"/>
</dbReference>
<proteinExistence type="inferred from homology"/>
<dbReference type="SUPFAM" id="SSF88659">
    <property type="entry name" value="Sigma3 and sigma4 domains of RNA polymerase sigma factors"/>
    <property type="match status" value="1"/>
</dbReference>
<dbReference type="Gene3D" id="1.10.1740.10">
    <property type="match status" value="1"/>
</dbReference>
<protein>
    <submittedName>
        <fullName evidence="7">Uncharacterized protein</fullName>
    </submittedName>
</protein>
<dbReference type="NCBIfam" id="TIGR02937">
    <property type="entry name" value="sigma70-ECF"/>
    <property type="match status" value="1"/>
</dbReference>
<evidence type="ECO:0000259" key="5">
    <source>
        <dbReference type="Pfam" id="PF04542"/>
    </source>
</evidence>
<dbReference type="GO" id="GO:0016987">
    <property type="term" value="F:sigma factor activity"/>
    <property type="evidence" value="ECO:0007669"/>
    <property type="project" value="UniProtKB-KW"/>
</dbReference>
<gene>
    <name evidence="7" type="ORF">LCGC14_0799270</name>
</gene>
<sequence>MHPNHALNRLLNDNKKNRTPMDNDDLLPLLCATAQGDKNAFSSLYQQTSGKLFAISLNMLTNRAHAEEALQDAFIKIWHNASEYNASKGTVISWMISIVRYRSLDSLRYHKVRKEQSLGDDEYENECIDVNYDEETKLVNCIEQLEPQQKQAIHLAYYKGLSHSELVDHIETPLGTVKSWIRRGLMQLQRCLTL</sequence>